<evidence type="ECO:0000313" key="2">
    <source>
        <dbReference type="EMBL" id="MCZ0859300.1"/>
    </source>
</evidence>
<feature type="transmembrane region" description="Helical" evidence="1">
    <location>
        <begin position="225"/>
        <end position="246"/>
    </location>
</feature>
<dbReference type="Pfam" id="PF12730">
    <property type="entry name" value="ABC2_membrane_4"/>
    <property type="match status" value="1"/>
</dbReference>
<evidence type="ECO:0000313" key="3">
    <source>
        <dbReference type="Proteomes" id="UP001072034"/>
    </source>
</evidence>
<dbReference type="Proteomes" id="UP001072034">
    <property type="component" value="Unassembled WGS sequence"/>
</dbReference>
<keyword evidence="3" id="KW-1185">Reference proteome</keyword>
<reference evidence="2" key="1">
    <citation type="submission" date="2022-10" db="EMBL/GenBank/DDBJ databases">
        <title>Genome sequence of Actinomyces israelii ATCC 10048.</title>
        <authorList>
            <person name="Watt R.M."/>
            <person name="Tong W.M."/>
        </authorList>
    </citation>
    <scope>NUCLEOTIDE SEQUENCE</scope>
    <source>
        <strain evidence="2">ATCC 10048</strain>
    </source>
</reference>
<comment type="caution">
    <text evidence="2">The sequence shown here is derived from an EMBL/GenBank/DDBJ whole genome shotgun (WGS) entry which is preliminary data.</text>
</comment>
<keyword evidence="1" id="KW-0812">Transmembrane</keyword>
<dbReference type="EMBL" id="JAPTMY010000046">
    <property type="protein sequence ID" value="MCZ0859300.1"/>
    <property type="molecule type" value="Genomic_DNA"/>
</dbReference>
<gene>
    <name evidence="2" type="ORF">OHJ16_14765</name>
</gene>
<keyword evidence="1" id="KW-0472">Membrane</keyword>
<feature type="transmembrane region" description="Helical" evidence="1">
    <location>
        <begin position="168"/>
        <end position="189"/>
    </location>
</feature>
<accession>A0ABT4IC32</accession>
<feature type="transmembrane region" description="Helical" evidence="1">
    <location>
        <begin position="16"/>
        <end position="35"/>
    </location>
</feature>
<organism evidence="2 3">
    <name type="scientific">Actinomyces israelii</name>
    <dbReference type="NCBI Taxonomy" id="1659"/>
    <lineage>
        <taxon>Bacteria</taxon>
        <taxon>Bacillati</taxon>
        <taxon>Actinomycetota</taxon>
        <taxon>Actinomycetes</taxon>
        <taxon>Actinomycetales</taxon>
        <taxon>Actinomycetaceae</taxon>
        <taxon>Actinomyces</taxon>
    </lineage>
</organism>
<dbReference type="RefSeq" id="WP_043563143.1">
    <property type="nucleotide sequence ID" value="NZ_CAJPNG010000007.1"/>
</dbReference>
<keyword evidence="1" id="KW-1133">Transmembrane helix</keyword>
<sequence length="253" mass="27003">MSAIGMEVHKLKRRRYWLMAAGAVGVELAFQMNMMLGRVGKTDGANLLVLSLNDLFLMCVMVVPLVAALLASRLTMTDTEERMGQLLTALGQREGTRFAAKLVVGSFTVALGQVAIVAFTSLIGPGMGLRVTAAYQDTFWPSLIIILAASVAVMAVQLVLAICFEKQAIGLCVGALGGFVCSGLSFVHLEAFGWLLPWGFAAAATPVSTADSYKAGTFVGTAHPWINVLLAIVATVVWSLLARLIIAYKENHR</sequence>
<feature type="transmembrane region" description="Helical" evidence="1">
    <location>
        <begin position="55"/>
        <end position="77"/>
    </location>
</feature>
<protein>
    <submittedName>
        <fullName evidence="2">ABC transporter permease</fullName>
    </submittedName>
</protein>
<proteinExistence type="predicted"/>
<evidence type="ECO:0000256" key="1">
    <source>
        <dbReference type="SAM" id="Phobius"/>
    </source>
</evidence>
<feature type="transmembrane region" description="Helical" evidence="1">
    <location>
        <begin position="98"/>
        <end position="119"/>
    </location>
</feature>
<name>A0ABT4IC32_9ACTO</name>
<feature type="transmembrane region" description="Helical" evidence="1">
    <location>
        <begin position="139"/>
        <end position="161"/>
    </location>
</feature>